<dbReference type="InterPro" id="IPR011701">
    <property type="entry name" value="MFS"/>
</dbReference>
<feature type="region of interest" description="Disordered" evidence="6">
    <location>
        <begin position="506"/>
        <end position="532"/>
    </location>
</feature>
<dbReference type="GO" id="GO:0022857">
    <property type="term" value="F:transmembrane transporter activity"/>
    <property type="evidence" value="ECO:0007669"/>
    <property type="project" value="InterPro"/>
</dbReference>
<evidence type="ECO:0000256" key="1">
    <source>
        <dbReference type="ARBA" id="ARBA00004141"/>
    </source>
</evidence>
<keyword evidence="2" id="KW-0813">Transport</keyword>
<keyword evidence="4 7" id="KW-1133">Transmembrane helix</keyword>
<evidence type="ECO:0000256" key="7">
    <source>
        <dbReference type="SAM" id="Phobius"/>
    </source>
</evidence>
<proteinExistence type="predicted"/>
<reference evidence="8 9" key="1">
    <citation type="journal article" date="2014" name="BMC Genomics">
        <title>Genome sequencing of four Aureobasidium pullulans varieties: biotechnological potential, stress tolerance, and description of new species.</title>
        <authorList>
            <person name="Gostin Ar C."/>
            <person name="Ohm R.A."/>
            <person name="Kogej T."/>
            <person name="Sonjak S."/>
            <person name="Turk M."/>
            <person name="Zajc J."/>
            <person name="Zalar P."/>
            <person name="Grube M."/>
            <person name="Sun H."/>
            <person name="Han J."/>
            <person name="Sharma A."/>
            <person name="Chiniquy J."/>
            <person name="Ngan C.Y."/>
            <person name="Lipzen A."/>
            <person name="Barry K."/>
            <person name="Grigoriev I.V."/>
            <person name="Gunde-Cimerman N."/>
        </authorList>
    </citation>
    <scope>NUCLEOTIDE SEQUENCE [LARGE SCALE GENOMIC DNA]</scope>
    <source>
        <strain evidence="8 9">CBS 147.97</strain>
    </source>
</reference>
<dbReference type="Proteomes" id="UP000027730">
    <property type="component" value="Unassembled WGS sequence"/>
</dbReference>
<feature type="transmembrane region" description="Helical" evidence="7">
    <location>
        <begin position="476"/>
        <end position="496"/>
    </location>
</feature>
<feature type="transmembrane region" description="Helical" evidence="7">
    <location>
        <begin position="87"/>
        <end position="107"/>
    </location>
</feature>
<feature type="region of interest" description="Disordered" evidence="6">
    <location>
        <begin position="18"/>
        <end position="54"/>
    </location>
</feature>
<feature type="compositionally biased region" description="Basic and acidic residues" evidence="6">
    <location>
        <begin position="506"/>
        <end position="524"/>
    </location>
</feature>
<organism evidence="8 9">
    <name type="scientific">Aureobasidium namibiae CBS 147.97</name>
    <dbReference type="NCBI Taxonomy" id="1043004"/>
    <lineage>
        <taxon>Eukaryota</taxon>
        <taxon>Fungi</taxon>
        <taxon>Dikarya</taxon>
        <taxon>Ascomycota</taxon>
        <taxon>Pezizomycotina</taxon>
        <taxon>Dothideomycetes</taxon>
        <taxon>Dothideomycetidae</taxon>
        <taxon>Dothideales</taxon>
        <taxon>Saccotheciaceae</taxon>
        <taxon>Aureobasidium</taxon>
    </lineage>
</organism>
<feature type="compositionally biased region" description="Polar residues" evidence="6">
    <location>
        <begin position="31"/>
        <end position="47"/>
    </location>
</feature>
<feature type="transmembrane region" description="Helical" evidence="7">
    <location>
        <begin position="119"/>
        <end position="142"/>
    </location>
</feature>
<evidence type="ECO:0000313" key="9">
    <source>
        <dbReference type="Proteomes" id="UP000027730"/>
    </source>
</evidence>
<keyword evidence="5 7" id="KW-0472">Membrane</keyword>
<evidence type="ECO:0000256" key="4">
    <source>
        <dbReference type="ARBA" id="ARBA00022989"/>
    </source>
</evidence>
<dbReference type="PANTHER" id="PTHR23502:SF51">
    <property type="entry name" value="QUINIDINE RESISTANCE PROTEIN 1-RELATED"/>
    <property type="match status" value="1"/>
</dbReference>
<name>A0A074W5I2_9PEZI</name>
<dbReference type="EMBL" id="KL584730">
    <property type="protein sequence ID" value="KEQ68395.1"/>
    <property type="molecule type" value="Genomic_DNA"/>
</dbReference>
<feature type="transmembrane region" description="Helical" evidence="7">
    <location>
        <begin position="449"/>
        <end position="470"/>
    </location>
</feature>
<evidence type="ECO:0000256" key="2">
    <source>
        <dbReference type="ARBA" id="ARBA00022448"/>
    </source>
</evidence>
<evidence type="ECO:0000313" key="8">
    <source>
        <dbReference type="EMBL" id="KEQ68395.1"/>
    </source>
</evidence>
<accession>A0A074W5I2</accession>
<dbReference type="SUPFAM" id="SSF103473">
    <property type="entry name" value="MFS general substrate transporter"/>
    <property type="match status" value="1"/>
</dbReference>
<dbReference type="Pfam" id="PF07690">
    <property type="entry name" value="MFS_1"/>
    <property type="match status" value="1"/>
</dbReference>
<evidence type="ECO:0000256" key="3">
    <source>
        <dbReference type="ARBA" id="ARBA00022692"/>
    </source>
</evidence>
<feature type="transmembrane region" description="Helical" evidence="7">
    <location>
        <begin position="327"/>
        <end position="346"/>
    </location>
</feature>
<sequence length="532" mass="58140">MDNSLSCISRPISGFKLASHPRSAKQREQNGRAQSPVSSSILAATSTEDLETRRSVGELDLSSDAIGLSEAQDDRSHSTSNHSEKRLIFLCAGICSLFPPVSGSISLSALDTIACGLHVSYTLVTLTVTTYMIMQGLAPAFVGESSNEAVRRPSYVICFNSYPALMVLRCIQSAGSSGTVAPVNAVVADLVTSGLLAQYLGWHAIFWFLLIVAGVIFVPLLCFLLEACRKVVGNGSVPTSVWYCCYTNRLLERRLVSAGEAVSEEKRETLAKIRKMRFLKPLKTVRIIFMKEAGFALWYITIVCCGLYATTVLIPDQFGSVYDFNELQISLCYLPLSVGSMLAAVVRGRIIDSRYQHYAKKLGISLEFYRHVDLSNFPIERARLEVALPTLALGSLCIVGFGWMIEYKVNLAGPLICLFVIGFCISASLNTVAVLLVDVSPGRAGAATAAHNMCRCWLGAAVTFTVSPMVGKVGVGWTTTFFAGLTILVSPILWYIMINRPRWRRATQEKKQREQTEMARRADMAGENGNAS</sequence>
<dbReference type="OrthoDB" id="2441642at2759"/>
<feature type="transmembrane region" description="Helical" evidence="7">
    <location>
        <begin position="386"/>
        <end position="405"/>
    </location>
</feature>
<keyword evidence="9" id="KW-1185">Reference proteome</keyword>
<comment type="subcellular location">
    <subcellularLocation>
        <location evidence="1">Membrane</location>
        <topology evidence="1">Multi-pass membrane protein</topology>
    </subcellularLocation>
</comment>
<dbReference type="HOGENOM" id="CLU_008455_8_4_1"/>
<keyword evidence="3 7" id="KW-0812">Transmembrane</keyword>
<evidence type="ECO:0000256" key="5">
    <source>
        <dbReference type="ARBA" id="ARBA00023136"/>
    </source>
</evidence>
<gene>
    <name evidence="8" type="ORF">M436DRAFT_76913</name>
</gene>
<dbReference type="Gene3D" id="1.20.1250.20">
    <property type="entry name" value="MFS general substrate transporter like domains"/>
    <property type="match status" value="1"/>
</dbReference>
<dbReference type="InterPro" id="IPR036259">
    <property type="entry name" value="MFS_trans_sf"/>
</dbReference>
<dbReference type="GeneID" id="25415931"/>
<dbReference type="STRING" id="1043004.A0A074W5I2"/>
<dbReference type="GO" id="GO:0005886">
    <property type="term" value="C:plasma membrane"/>
    <property type="evidence" value="ECO:0007669"/>
    <property type="project" value="TreeGrafter"/>
</dbReference>
<feature type="transmembrane region" description="Helical" evidence="7">
    <location>
        <begin position="154"/>
        <end position="174"/>
    </location>
</feature>
<dbReference type="RefSeq" id="XP_013422618.1">
    <property type="nucleotide sequence ID" value="XM_013567164.1"/>
</dbReference>
<evidence type="ECO:0000256" key="6">
    <source>
        <dbReference type="SAM" id="MobiDB-lite"/>
    </source>
</evidence>
<feature type="transmembrane region" description="Helical" evidence="7">
    <location>
        <begin position="411"/>
        <end position="437"/>
    </location>
</feature>
<dbReference type="AlphaFoldDB" id="A0A074W5I2"/>
<feature type="transmembrane region" description="Helical" evidence="7">
    <location>
        <begin position="296"/>
        <end position="315"/>
    </location>
</feature>
<dbReference type="PANTHER" id="PTHR23502">
    <property type="entry name" value="MAJOR FACILITATOR SUPERFAMILY"/>
    <property type="match status" value="1"/>
</dbReference>
<feature type="transmembrane region" description="Helical" evidence="7">
    <location>
        <begin position="204"/>
        <end position="225"/>
    </location>
</feature>
<protein>
    <submittedName>
        <fullName evidence="8">MFS general substrate transporter</fullName>
    </submittedName>
</protein>